<dbReference type="Gene3D" id="1.25.40.10">
    <property type="entry name" value="Tetratricopeptide repeat domain"/>
    <property type="match status" value="2"/>
</dbReference>
<dbReference type="EMBL" id="FLQY01000269">
    <property type="protein sequence ID" value="SBT09734.1"/>
    <property type="molecule type" value="Genomic_DNA"/>
</dbReference>
<dbReference type="Pfam" id="PF14559">
    <property type="entry name" value="TPR_19"/>
    <property type="match status" value="1"/>
</dbReference>
<evidence type="ECO:0000313" key="11">
    <source>
        <dbReference type="Proteomes" id="UP000199600"/>
    </source>
</evidence>
<keyword evidence="6" id="KW-0677">Repeat</keyword>
<feature type="repeat" description="TPR" evidence="8">
    <location>
        <begin position="276"/>
        <end position="309"/>
    </location>
</feature>
<dbReference type="Pfam" id="PF02810">
    <property type="entry name" value="SEC-C"/>
    <property type="match status" value="1"/>
</dbReference>
<evidence type="ECO:0000256" key="6">
    <source>
        <dbReference type="ARBA" id="ARBA00022737"/>
    </source>
</evidence>
<dbReference type="Gene3D" id="3.40.50.2000">
    <property type="entry name" value="Glycogen Phosphorylase B"/>
    <property type="match status" value="1"/>
</dbReference>
<keyword evidence="7 8" id="KW-0802">TPR repeat</keyword>
<keyword evidence="5" id="KW-0808">Transferase</keyword>
<dbReference type="InterPro" id="IPR011990">
    <property type="entry name" value="TPR-like_helical_dom_sf"/>
</dbReference>
<dbReference type="PANTHER" id="PTHR44835">
    <property type="entry name" value="UDP-N-ACETYLGLUCOSAMINE--PEPTIDE N-ACETYLGLUCOSAMINYLTRANSFERASE SPINDLY-RELATED"/>
    <property type="match status" value="1"/>
</dbReference>
<dbReference type="Pfam" id="PF13432">
    <property type="entry name" value="TPR_16"/>
    <property type="match status" value="1"/>
</dbReference>
<evidence type="ECO:0000313" key="10">
    <source>
        <dbReference type="EMBL" id="SBT09734.1"/>
    </source>
</evidence>
<dbReference type="Proteomes" id="UP000199600">
    <property type="component" value="Unassembled WGS sequence"/>
</dbReference>
<name>A0A1A8XXM7_9RHOO</name>
<dbReference type="InterPro" id="IPR029489">
    <property type="entry name" value="OGT/SEC/SPY_C"/>
</dbReference>
<dbReference type="InterPro" id="IPR019734">
    <property type="entry name" value="TPR_rpt"/>
</dbReference>
<dbReference type="Pfam" id="PF13844">
    <property type="entry name" value="Glyco_transf_41"/>
    <property type="match status" value="1"/>
</dbReference>
<evidence type="ECO:0000256" key="5">
    <source>
        <dbReference type="ARBA" id="ARBA00022679"/>
    </source>
</evidence>
<evidence type="ECO:0000256" key="2">
    <source>
        <dbReference type="ARBA" id="ARBA00005386"/>
    </source>
</evidence>
<proteinExistence type="inferred from homology"/>
<dbReference type="InterPro" id="IPR004027">
    <property type="entry name" value="SEC_C_motif"/>
</dbReference>
<dbReference type="GO" id="GO:0097363">
    <property type="term" value="F:protein O-acetylglucosaminyltransferase activity"/>
    <property type="evidence" value="ECO:0007669"/>
    <property type="project" value="UniProtKB-EC"/>
</dbReference>
<accession>A0A1A8XXM7</accession>
<keyword evidence="11" id="KW-1185">Reference proteome</keyword>
<evidence type="ECO:0000256" key="8">
    <source>
        <dbReference type="PROSITE-ProRule" id="PRU00339"/>
    </source>
</evidence>
<comment type="similarity">
    <text evidence="2">Belongs to the glycosyltransferase 41 family. O-GlcNAc transferase subfamily.</text>
</comment>
<dbReference type="Gene3D" id="3.40.50.11380">
    <property type="match status" value="1"/>
</dbReference>
<evidence type="ECO:0000256" key="7">
    <source>
        <dbReference type="ARBA" id="ARBA00022803"/>
    </source>
</evidence>
<comment type="pathway">
    <text evidence="1">Protein modification; protein glycosylation.</text>
</comment>
<dbReference type="PANTHER" id="PTHR44835:SF1">
    <property type="entry name" value="PROTEIN O-GLCNAC TRANSFERASE"/>
    <property type="match status" value="1"/>
</dbReference>
<gene>
    <name evidence="10" type="ORF">PROAA_3400003</name>
</gene>
<dbReference type="Gene3D" id="3.10.450.50">
    <property type="match status" value="1"/>
</dbReference>
<dbReference type="SUPFAM" id="SSF103642">
    <property type="entry name" value="Sec-C motif"/>
    <property type="match status" value="1"/>
</dbReference>
<reference evidence="10 11" key="1">
    <citation type="submission" date="2016-06" db="EMBL/GenBank/DDBJ databases">
        <authorList>
            <person name="Kjaerup R.B."/>
            <person name="Dalgaard T.S."/>
            <person name="Juul-Madsen H.R."/>
        </authorList>
    </citation>
    <scope>NUCLEOTIDE SEQUENCE [LARGE SCALE GENOMIC DNA]</scope>
    <source>
        <strain evidence="10">2</strain>
    </source>
</reference>
<dbReference type="Pfam" id="PF13424">
    <property type="entry name" value="TPR_12"/>
    <property type="match status" value="1"/>
</dbReference>
<organism evidence="10 11">
    <name type="scientific">Candidatus Propionivibrio aalborgensis</name>
    <dbReference type="NCBI Taxonomy" id="1860101"/>
    <lineage>
        <taxon>Bacteria</taxon>
        <taxon>Pseudomonadati</taxon>
        <taxon>Pseudomonadota</taxon>
        <taxon>Betaproteobacteria</taxon>
        <taxon>Rhodocyclales</taxon>
        <taxon>Rhodocyclaceae</taxon>
        <taxon>Propionivibrio</taxon>
    </lineage>
</organism>
<sequence>MKPGRNDPCPCGSGRKYKSCCLGRDAAKAVRGRQVAPAPGAIDARQLVAMFHVGRHPELESLLRVLIERAPHSGFLWGLFGATMQAQGKDGLPALQRATTLSPDDFDAQAALGRVFIERGLFEEAVASFSRALAIQPENQGAQIALGDALRLLGRFEEAEVCLRGVLRSAPDSAELLVCLSDTLGELGRVSEAEAFSRRATQIAPAYAAAHFCLGNILCKSARFDEAKDSFVAALQVAPEYVPALDNLGNVLQETGNLVKAEECYRRALQLAPAHANASANLGRLLVDQSRFIEAEACYRDALKTQPENAEILERLGGVLVELGRLKDAENCYLQVLDAQPDRATARLALATAVLPVIAQTSEETASVAASFARSLDTLSGWLHADPGRQIRTADLASAQQPFFLAYRDGNHVDLLSRYGDLIAECLPSHAALSCPPRARIRLLVVSHHVRRHSVWDIVLRGLLLHLDRTRFEVFLYHLGNAEDEETAFARSQLDGWRDRHTIGDASGWLAAAAEDCPDVIFYPEIGMSSICYFLAAHRLAPLQVASWGHPITTGLASIDLFLSGELLEPADADTHYRERLIRLPGTGCCTSFLPVTAEPIPDVEAAVLGLDGPRFVIAQRAIKFDPDDDEVYARIAVATGPSVFILLRDPICPWATDQVMVRLESAFRRHGLDPTRHLVVIPWLSPGKFLALLDLCDVFLDCPVFSGYTTAWQAIHRGLPIVAIEGSYMRQRLAAGLLRKAGLSSTVASSADDYIGIATRLAEECRDPDRRKAIRAEVLAAASSVDGDISVVRSFERCLVSELAACRKRPERRIELGSSERASG</sequence>
<dbReference type="PROSITE" id="PS50293">
    <property type="entry name" value="TPR_REGION"/>
    <property type="match status" value="1"/>
</dbReference>
<evidence type="ECO:0000256" key="3">
    <source>
        <dbReference type="ARBA" id="ARBA00011970"/>
    </source>
</evidence>
<dbReference type="PROSITE" id="PS50005">
    <property type="entry name" value="TPR"/>
    <property type="match status" value="5"/>
</dbReference>
<protein>
    <recommendedName>
        <fullName evidence="3">protein O-GlcNAc transferase</fullName>
        <ecNumber evidence="3">2.4.1.255</ecNumber>
    </recommendedName>
</protein>
<evidence type="ECO:0000256" key="4">
    <source>
        <dbReference type="ARBA" id="ARBA00022676"/>
    </source>
</evidence>
<feature type="repeat" description="TPR" evidence="8">
    <location>
        <begin position="208"/>
        <end position="241"/>
    </location>
</feature>
<dbReference type="AlphaFoldDB" id="A0A1A8XXM7"/>
<keyword evidence="4" id="KW-0328">Glycosyltransferase</keyword>
<evidence type="ECO:0000256" key="1">
    <source>
        <dbReference type="ARBA" id="ARBA00004922"/>
    </source>
</evidence>
<feature type="domain" description="O-GlcNAc transferase C-terminal" evidence="9">
    <location>
        <begin position="623"/>
        <end position="782"/>
    </location>
</feature>
<dbReference type="EC" id="2.4.1.255" evidence="3"/>
<feature type="repeat" description="TPR" evidence="8">
    <location>
        <begin position="242"/>
        <end position="275"/>
    </location>
</feature>
<dbReference type="SUPFAM" id="SSF48452">
    <property type="entry name" value="TPR-like"/>
    <property type="match status" value="2"/>
</dbReference>
<dbReference type="InterPro" id="IPR051939">
    <property type="entry name" value="Glycosyltr_41/O-GlcNAc_trsf"/>
</dbReference>
<feature type="repeat" description="TPR" evidence="8">
    <location>
        <begin position="310"/>
        <end position="343"/>
    </location>
</feature>
<dbReference type="SMART" id="SM00028">
    <property type="entry name" value="TPR"/>
    <property type="match status" value="7"/>
</dbReference>
<evidence type="ECO:0000259" key="9">
    <source>
        <dbReference type="Pfam" id="PF13844"/>
    </source>
</evidence>
<feature type="repeat" description="TPR" evidence="8">
    <location>
        <begin position="106"/>
        <end position="139"/>
    </location>
</feature>